<feature type="compositionally biased region" description="Basic and acidic residues" evidence="1">
    <location>
        <begin position="541"/>
        <end position="551"/>
    </location>
</feature>
<feature type="region of interest" description="Disordered" evidence="1">
    <location>
        <begin position="348"/>
        <end position="382"/>
    </location>
</feature>
<gene>
    <name evidence="2" type="ORF">ECRASSUSDP1_LOCUS2210</name>
</gene>
<sequence length="665" mass="77328">MNIKQGIQKYLDNYSGKKIIGEEIVPFKALVLEIPGLIISDGEYKIPAIYSEECREEFQKKFEYLTLSELRGMNIMINNYEYILHDTKIDSCESYKGMCLKVIIHSLKPLPNEAPLNGAGKDILHNKFVKAGLEKYKYKTMQSILMESENFEYPMESHDQSQSVQMRIESEQSRISAITSNMSSLIAVFDHKMEISHKREQEEVNEEQKQMIDSIYNLNSGRYLEDETRDESLFQKETHLEEFTFSRLINPKREEEVSNYIKLNEVYIKEMDIEDKRQCKMKEESQKFENRQKALKLSSKDHVVQRINKMMNKPSESNVHQRGNIDLSNTYVIKEGIKQVIENEKLKINDESDQEEENSDPSHYSKKRNELKSTDEEEKGETGSILGISELKSYLEWYYLKKHNQEENTLPEECSNPPDGKTMYNANTKPCSGVIDPKSMTKDYQEKENISENIQPIKTVAAPKNPFASFESSFAKNNLSGIKRNAGFESISNKLLNRAYKRKCLGQESEDRLAELFREKIHYRRNKNLKYRDDAEDIDENEPKPDLSRIEEQDEEESKQEIQVSDTSFPNILNRDTLLRNEEDLQDSSNQGASIHEASLDVNTPMRSEISSQALNSSMYSQAGKRSMKSSKYCGKKRTLENKRNRKYTKISVHEKLANSIYFSK</sequence>
<organism evidence="2 3">
    <name type="scientific">Euplotes crassus</name>
    <dbReference type="NCBI Taxonomy" id="5936"/>
    <lineage>
        <taxon>Eukaryota</taxon>
        <taxon>Sar</taxon>
        <taxon>Alveolata</taxon>
        <taxon>Ciliophora</taxon>
        <taxon>Intramacronucleata</taxon>
        <taxon>Spirotrichea</taxon>
        <taxon>Hypotrichia</taxon>
        <taxon>Euplotida</taxon>
        <taxon>Euplotidae</taxon>
        <taxon>Moneuplotes</taxon>
    </lineage>
</organism>
<feature type="region of interest" description="Disordered" evidence="1">
    <location>
        <begin position="584"/>
        <end position="641"/>
    </location>
</feature>
<dbReference type="AlphaFoldDB" id="A0AAD1X6R2"/>
<evidence type="ECO:0000256" key="1">
    <source>
        <dbReference type="SAM" id="MobiDB-lite"/>
    </source>
</evidence>
<protein>
    <submittedName>
        <fullName evidence="2">Uncharacterized protein</fullName>
    </submittedName>
</protein>
<proteinExistence type="predicted"/>
<feature type="region of interest" description="Disordered" evidence="1">
    <location>
        <begin position="534"/>
        <end position="568"/>
    </location>
</feature>
<evidence type="ECO:0000313" key="3">
    <source>
        <dbReference type="Proteomes" id="UP001295684"/>
    </source>
</evidence>
<dbReference type="InterPro" id="IPR010874">
    <property type="entry name" value="TEBB"/>
</dbReference>
<dbReference type="GO" id="GO:0042162">
    <property type="term" value="F:telomeric DNA binding"/>
    <property type="evidence" value="ECO:0007669"/>
    <property type="project" value="InterPro"/>
</dbReference>
<evidence type="ECO:0000313" key="2">
    <source>
        <dbReference type="EMBL" id="CAI2360902.1"/>
    </source>
</evidence>
<feature type="compositionally biased region" description="Basic residues" evidence="1">
    <location>
        <begin position="626"/>
        <end position="637"/>
    </location>
</feature>
<comment type="caution">
    <text evidence="2">The sequence shown here is derived from an EMBL/GenBank/DDBJ whole genome shotgun (WGS) entry which is preliminary data.</text>
</comment>
<reference evidence="2" key="1">
    <citation type="submission" date="2023-07" db="EMBL/GenBank/DDBJ databases">
        <authorList>
            <consortium name="AG Swart"/>
            <person name="Singh M."/>
            <person name="Singh A."/>
            <person name="Seah K."/>
            <person name="Emmerich C."/>
        </authorList>
    </citation>
    <scope>NUCLEOTIDE SEQUENCE</scope>
    <source>
        <strain evidence="2">DP1</strain>
    </source>
</reference>
<dbReference type="GO" id="GO:0000781">
    <property type="term" value="C:chromosome, telomeric region"/>
    <property type="evidence" value="ECO:0007669"/>
    <property type="project" value="InterPro"/>
</dbReference>
<name>A0AAD1X6R2_EUPCR</name>
<dbReference type="EMBL" id="CAMPGE010002096">
    <property type="protein sequence ID" value="CAI2360902.1"/>
    <property type="molecule type" value="Genomic_DNA"/>
</dbReference>
<dbReference type="InterPro" id="IPR023113">
    <property type="entry name" value="TEBP_beta_dom_sf"/>
</dbReference>
<accession>A0AAD1X6R2</accession>
<dbReference type="Proteomes" id="UP001295684">
    <property type="component" value="Unassembled WGS sequence"/>
</dbReference>
<dbReference type="Gene3D" id="2.40.200.10">
    <property type="entry name" value="Telomere-binding Protein Beta Subunit, Chain"/>
    <property type="match status" value="1"/>
</dbReference>
<keyword evidence="3" id="KW-1185">Reference proteome</keyword>
<dbReference type="Pfam" id="PF07404">
    <property type="entry name" value="TEBP_beta"/>
    <property type="match status" value="1"/>
</dbReference>
<feature type="compositionally biased region" description="Polar residues" evidence="1">
    <location>
        <begin position="601"/>
        <end position="621"/>
    </location>
</feature>